<dbReference type="CDD" id="cd05121">
    <property type="entry name" value="ABC1_ADCK3-like"/>
    <property type="match status" value="1"/>
</dbReference>
<evidence type="ECO:0000313" key="5">
    <source>
        <dbReference type="Proteomes" id="UP000254848"/>
    </source>
</evidence>
<dbReference type="PANTHER" id="PTHR10566:SF113">
    <property type="entry name" value="PROTEIN ACTIVITY OF BC1 COMPLEX KINASE 7, CHLOROPLASTIC"/>
    <property type="match status" value="1"/>
</dbReference>
<keyword evidence="2" id="KW-0812">Transmembrane</keyword>
<evidence type="ECO:0000256" key="1">
    <source>
        <dbReference type="ARBA" id="ARBA00009670"/>
    </source>
</evidence>
<comment type="caution">
    <text evidence="4">The sequence shown here is derived from an EMBL/GenBank/DDBJ whole genome shotgun (WGS) entry which is preliminary data.</text>
</comment>
<sequence length="545" mass="60938">MLLKTVYATARDRVRLRIIGRVLLNYGLQDLIRVLGLGALFRRLPATQAQTDSQPQRLRQALEALGPTFIKLGQILATRADLLDESWTRELEKLHSDVAQVPWETVRQQLIAALGDEPENVFHHFDPAPLGCASMAQVYRAQLHSGEEVVIKVLKPGQEKTIAADLRLLAWLAEFIEQQSPALAHFRPTQLIRQLTTALNQELDLRHEAANTQKVGENFRNRPDIRIPRIWPQYSSQTLLVQEYLPGTAPRDHRQLADAGFDGPELARRGALGFMQMVFTDRLYHADPHAGNLMALEGNRVAFIDFGMVGHLSISRRNQLLLMMQALSRRETEGLVGVLIKWNEDGVPDVSTLEMAAQDFLGRVGPGTLQLGHALLTMLTIARDYRLALPADLVLLFKALITADGVLRRIDPAFDIIGTLSPFLRRSVLQRHGLNASRQRAVRFGSELIEAGEELPQTLTLLLRRLQHGKLHADLDVKNLSELGRSLERSASLLAIAIVTAAFALGLAPWLLEQPLRVFGIPVFPLICLSIVTGGIIMLLWRLRR</sequence>
<keyword evidence="2" id="KW-0472">Membrane</keyword>
<feature type="transmembrane region" description="Helical" evidence="2">
    <location>
        <begin position="491"/>
        <end position="512"/>
    </location>
</feature>
<gene>
    <name evidence="4" type="ORF">C8D90_101297</name>
</gene>
<dbReference type="OrthoDB" id="9795390at2"/>
<organism evidence="4 5">
    <name type="scientific">Enterobacillus tribolii</name>
    <dbReference type="NCBI Taxonomy" id="1487935"/>
    <lineage>
        <taxon>Bacteria</taxon>
        <taxon>Pseudomonadati</taxon>
        <taxon>Pseudomonadota</taxon>
        <taxon>Gammaproteobacteria</taxon>
        <taxon>Enterobacterales</taxon>
        <taxon>Hafniaceae</taxon>
        <taxon>Enterobacillus</taxon>
    </lineage>
</organism>
<comment type="similarity">
    <text evidence="1">Belongs to the protein kinase superfamily. ADCK protein kinase family.</text>
</comment>
<protein>
    <submittedName>
        <fullName evidence="4">Ubiquinone biosynthesis protein</fullName>
    </submittedName>
</protein>
<feature type="transmembrane region" description="Helical" evidence="2">
    <location>
        <begin position="518"/>
        <end position="541"/>
    </location>
</feature>
<dbReference type="EMBL" id="QRAP01000001">
    <property type="protein sequence ID" value="RDK96861.1"/>
    <property type="molecule type" value="Genomic_DNA"/>
</dbReference>
<keyword evidence="5" id="KW-1185">Reference proteome</keyword>
<dbReference type="PANTHER" id="PTHR10566">
    <property type="entry name" value="CHAPERONE-ACTIVITY OF BC1 COMPLEX CABC1 -RELATED"/>
    <property type="match status" value="1"/>
</dbReference>
<dbReference type="AlphaFoldDB" id="A0A370R366"/>
<dbReference type="SUPFAM" id="SSF56112">
    <property type="entry name" value="Protein kinase-like (PK-like)"/>
    <property type="match status" value="1"/>
</dbReference>
<dbReference type="InterPro" id="IPR011009">
    <property type="entry name" value="Kinase-like_dom_sf"/>
</dbReference>
<feature type="domain" description="ABC1 atypical kinase-like" evidence="3">
    <location>
        <begin position="93"/>
        <end position="336"/>
    </location>
</feature>
<dbReference type="InterPro" id="IPR004147">
    <property type="entry name" value="ABC1_dom"/>
</dbReference>
<dbReference type="Proteomes" id="UP000254848">
    <property type="component" value="Unassembled WGS sequence"/>
</dbReference>
<dbReference type="RefSeq" id="WP_115456643.1">
    <property type="nucleotide sequence ID" value="NZ_QRAP01000001.1"/>
</dbReference>
<name>A0A370R366_9GAMM</name>
<proteinExistence type="inferred from homology"/>
<accession>A0A370R366</accession>
<evidence type="ECO:0000313" key="4">
    <source>
        <dbReference type="EMBL" id="RDK96861.1"/>
    </source>
</evidence>
<dbReference type="Pfam" id="PF03109">
    <property type="entry name" value="ABC1"/>
    <property type="match status" value="1"/>
</dbReference>
<keyword evidence="4" id="KW-0830">Ubiquinone</keyword>
<dbReference type="InterPro" id="IPR050154">
    <property type="entry name" value="UbiB_kinase"/>
</dbReference>
<evidence type="ECO:0000256" key="2">
    <source>
        <dbReference type="SAM" id="Phobius"/>
    </source>
</evidence>
<reference evidence="4 5" key="1">
    <citation type="submission" date="2018-07" db="EMBL/GenBank/DDBJ databases">
        <title>Genomic Encyclopedia of Type Strains, Phase IV (KMG-IV): sequencing the most valuable type-strain genomes for metagenomic binning, comparative biology and taxonomic classification.</title>
        <authorList>
            <person name="Goeker M."/>
        </authorList>
    </citation>
    <scope>NUCLEOTIDE SEQUENCE [LARGE SCALE GENOMIC DNA]</scope>
    <source>
        <strain evidence="4 5">DSM 103736</strain>
    </source>
</reference>
<keyword evidence="2" id="KW-1133">Transmembrane helix</keyword>
<evidence type="ECO:0000259" key="3">
    <source>
        <dbReference type="Pfam" id="PF03109"/>
    </source>
</evidence>